<dbReference type="OrthoDB" id="5575722at2759"/>
<dbReference type="AlphaFoldDB" id="A0A397IA95"/>
<name>A0A397IA95_9GLOM</name>
<reference evidence="1 2" key="1">
    <citation type="submission" date="2018-08" db="EMBL/GenBank/DDBJ databases">
        <title>Genome and evolution of the arbuscular mycorrhizal fungus Diversispora epigaea (formerly Glomus versiforme) and its bacterial endosymbionts.</title>
        <authorList>
            <person name="Sun X."/>
            <person name="Fei Z."/>
            <person name="Harrison M."/>
        </authorList>
    </citation>
    <scope>NUCLEOTIDE SEQUENCE [LARGE SCALE GENOMIC DNA]</scope>
    <source>
        <strain evidence="1 2">IT104</strain>
    </source>
</reference>
<evidence type="ECO:0000313" key="2">
    <source>
        <dbReference type="Proteomes" id="UP000266861"/>
    </source>
</evidence>
<proteinExistence type="predicted"/>
<evidence type="ECO:0000313" key="1">
    <source>
        <dbReference type="EMBL" id="RHZ72525.1"/>
    </source>
</evidence>
<protein>
    <submittedName>
        <fullName evidence="1">Uncharacterized protein</fullName>
    </submittedName>
</protein>
<organism evidence="1 2">
    <name type="scientific">Diversispora epigaea</name>
    <dbReference type="NCBI Taxonomy" id="1348612"/>
    <lineage>
        <taxon>Eukaryota</taxon>
        <taxon>Fungi</taxon>
        <taxon>Fungi incertae sedis</taxon>
        <taxon>Mucoromycota</taxon>
        <taxon>Glomeromycotina</taxon>
        <taxon>Glomeromycetes</taxon>
        <taxon>Diversisporales</taxon>
        <taxon>Diversisporaceae</taxon>
        <taxon>Diversispora</taxon>
    </lineage>
</organism>
<comment type="caution">
    <text evidence="1">The sequence shown here is derived from an EMBL/GenBank/DDBJ whole genome shotgun (WGS) entry which is preliminary data.</text>
</comment>
<gene>
    <name evidence="1" type="ORF">Glove_242g14</name>
</gene>
<dbReference type="EMBL" id="PQFF01000224">
    <property type="protein sequence ID" value="RHZ72525.1"/>
    <property type="molecule type" value="Genomic_DNA"/>
</dbReference>
<sequence length="59" mass="7162">MFQERWKCLIDELARRLRDISERCINNQLESQIYEYYKSKTKVKSKVGKCSNDMEGRKD</sequence>
<accession>A0A397IA95</accession>
<dbReference type="Proteomes" id="UP000266861">
    <property type="component" value="Unassembled WGS sequence"/>
</dbReference>
<keyword evidence="2" id="KW-1185">Reference proteome</keyword>